<dbReference type="AlphaFoldDB" id="T0GZQ3"/>
<dbReference type="CDD" id="cd22343">
    <property type="entry name" value="PDDEXK_lambda_exonuclease-like"/>
    <property type="match status" value="1"/>
</dbReference>
<accession>T0GZQ3</accession>
<evidence type="ECO:0000313" key="3">
    <source>
        <dbReference type="Proteomes" id="UP000015524"/>
    </source>
</evidence>
<dbReference type="RefSeq" id="WP_021243188.1">
    <property type="nucleotide sequence ID" value="NZ_ATIB01000017.1"/>
</dbReference>
<dbReference type="PANTHER" id="PTHR46609">
    <property type="entry name" value="EXONUCLEASE, PHAGE-TYPE/RECB, C-TERMINAL DOMAIN-CONTAINING PROTEIN"/>
    <property type="match status" value="1"/>
</dbReference>
<dbReference type="eggNOG" id="ENOG503036R">
    <property type="taxonomic scope" value="Bacteria"/>
</dbReference>
<dbReference type="PATRIC" id="fig|1114964.3.peg.142"/>
<dbReference type="SUPFAM" id="SSF52980">
    <property type="entry name" value="Restriction endonuclease-like"/>
    <property type="match status" value="1"/>
</dbReference>
<dbReference type="Proteomes" id="UP000015524">
    <property type="component" value="Unassembled WGS sequence"/>
</dbReference>
<dbReference type="Pfam" id="PF09588">
    <property type="entry name" value="YqaJ"/>
    <property type="match status" value="1"/>
</dbReference>
<evidence type="ECO:0000259" key="1">
    <source>
        <dbReference type="Pfam" id="PF09588"/>
    </source>
</evidence>
<dbReference type="PANTHER" id="PTHR46609:SF6">
    <property type="entry name" value="EXONUCLEASE, PHAGE-TYPE_RECB, C-TERMINAL DOMAIN-CONTAINING PROTEIN-RELATED"/>
    <property type="match status" value="1"/>
</dbReference>
<dbReference type="InterPro" id="IPR051703">
    <property type="entry name" value="NF-kappa-B_Signaling_Reg"/>
</dbReference>
<dbReference type="Gene3D" id="3.90.320.10">
    <property type="match status" value="1"/>
</dbReference>
<dbReference type="EMBL" id="ATIB01000017">
    <property type="protein sequence ID" value="EQB06202.1"/>
    <property type="molecule type" value="Genomic_DNA"/>
</dbReference>
<organism evidence="2 3">
    <name type="scientific">Sphingobium baderi LL03</name>
    <dbReference type="NCBI Taxonomy" id="1114964"/>
    <lineage>
        <taxon>Bacteria</taxon>
        <taxon>Pseudomonadati</taxon>
        <taxon>Pseudomonadota</taxon>
        <taxon>Alphaproteobacteria</taxon>
        <taxon>Sphingomonadales</taxon>
        <taxon>Sphingomonadaceae</taxon>
        <taxon>Sphingobium</taxon>
    </lineage>
</organism>
<protein>
    <recommendedName>
        <fullName evidence="1">YqaJ viral recombinase domain-containing protein</fullName>
    </recommendedName>
</protein>
<evidence type="ECO:0000313" key="2">
    <source>
        <dbReference type="EMBL" id="EQB06202.1"/>
    </source>
</evidence>
<proteinExistence type="predicted"/>
<dbReference type="InterPro" id="IPR011335">
    <property type="entry name" value="Restrct_endonuc-II-like"/>
</dbReference>
<keyword evidence="3" id="KW-1185">Reference proteome</keyword>
<feature type="domain" description="YqaJ viral recombinase" evidence="1">
    <location>
        <begin position="24"/>
        <end position="166"/>
    </location>
</feature>
<sequence>MNAVPQIGATGPVYHAELIQGTDEWLAQRLGILCASEIKHILTAKTLKYASNDKERTHLFELLGQRITDYVEPHYVSDDMLRGRDDEIEARLQYSKHFAPVTEVGFITNDKWGFTIGYSPDGLVGDDGLIECKSRRAKYQIQTIAENEVPDEYMLQLQTGLLVSEREWIDFISYSGGLPMFVKRVYPNIEIQDAIVAAATAFEARIEERARQYHDTLAAMPVVIPTERRIEQEMFT</sequence>
<reference evidence="2 3" key="1">
    <citation type="journal article" date="2013" name="Genome Announc.">
        <title>Draft Genome Sequence of a Hexachlorocyclohexane-Degrading Bacterium, Sphingobium baderi Strain LL03T.</title>
        <authorList>
            <person name="Kaur J."/>
            <person name="Verma H."/>
            <person name="Tripathi C."/>
            <person name="Khurana J.P."/>
            <person name="Lal R."/>
        </authorList>
    </citation>
    <scope>NUCLEOTIDE SEQUENCE [LARGE SCALE GENOMIC DNA]</scope>
    <source>
        <strain evidence="2 3">LL03</strain>
    </source>
</reference>
<dbReference type="InterPro" id="IPR019080">
    <property type="entry name" value="YqaJ_viral_recombinase"/>
</dbReference>
<name>T0GZQ3_9SPHN</name>
<dbReference type="InterPro" id="IPR011604">
    <property type="entry name" value="PDDEXK-like_dom_sf"/>
</dbReference>
<gene>
    <name evidence="2" type="ORF">L485_00815</name>
</gene>
<comment type="caution">
    <text evidence="2">The sequence shown here is derived from an EMBL/GenBank/DDBJ whole genome shotgun (WGS) entry which is preliminary data.</text>
</comment>